<reference evidence="4" key="1">
    <citation type="journal article" date="2012" name="BMC Genomics">
        <title>Genome sequence of the necrotrophic fungus Penicillium digitatum, the main postharvest pathogen of citrus.</title>
        <authorList>
            <person name="Marcet-Houben M."/>
            <person name="Ballester A.-R."/>
            <person name="de la Fuente B."/>
            <person name="Harries E."/>
            <person name="Marcos J.F."/>
            <person name="Gonzalez-Candelas L."/>
            <person name="Gabaldon T."/>
        </authorList>
    </citation>
    <scope>NUCLEOTIDE SEQUENCE [LARGE SCALE GENOMIC DNA]</scope>
    <source>
        <strain evidence="4">Pd1 / CECT 20795</strain>
    </source>
</reference>
<dbReference type="AlphaFoldDB" id="K9GDS4"/>
<dbReference type="OrthoDB" id="74764at2759"/>
<accession>K9GDS4</accession>
<evidence type="ECO:0000256" key="1">
    <source>
        <dbReference type="SAM" id="MobiDB-lite"/>
    </source>
</evidence>
<sequence length="577" mass="62823">MGASADIGNRLCLLTSRETRLILHLSHSFLHAQPVDSVPGESVNLNCLFEIIQSLFFVFFLVFHSPSPWTRLNHTMQDLQLTAIAMACLALFPGHANAFWRLPCRGRTGLARLDPIVDPGAVSPHVHAIHGSGGFGMSSTQETLLGSDCTSCAVTQDKSAYWVPALYFMHANGSAEVVEEVGGMLAYYLLYGQDITAFPNNFRMLAGDPYLRNFTWPVPDPPKSQWSGDQVSQAALRQKALGFNCLNYQKPPEGSLYRHFLPNKAFLDEHCTDGVRFELMFPSCWNGKDTDSDDHRSHVAYPSLVMDGTCPEGFETRLVSLFFETIWNTYAFKGVDGYFSLSNGDPTGYGYHGDFMQAWEEGVLQQAIEVCTSETGIVNDCPVFDIQSDDEQRQCHFPVPSVIKDENCYMHDGGLPGGMAIQWGPEPASMKPGAASTTTANSSALPTSSVAGSSTDPNTLLNNAPVPSTAEAATSFASTSTPSPAPTPVTSTIVDPVIEEIIYMQREVVVYCDGNGDTCSTSTGPPRTVSSTTTTIMETSTPVSYVKKNTVPEPVEPEQAAGHARRNLHHHHGHAHN</sequence>
<feature type="region of interest" description="Disordered" evidence="1">
    <location>
        <begin position="553"/>
        <end position="577"/>
    </location>
</feature>
<dbReference type="HOGENOM" id="CLU_014722_1_2_1"/>
<dbReference type="PANTHER" id="PTHR43662:SF7">
    <property type="entry name" value="DUF1996 DOMAIN-CONTAINING PROTEIN"/>
    <property type="match status" value="1"/>
</dbReference>
<gene>
    <name evidence="3" type="ORF">PDIP_51080</name>
</gene>
<dbReference type="InterPro" id="IPR018535">
    <property type="entry name" value="DUF1996"/>
</dbReference>
<feature type="compositionally biased region" description="Polar residues" evidence="1">
    <location>
        <begin position="450"/>
        <end position="466"/>
    </location>
</feature>
<feature type="compositionally biased region" description="Low complexity" evidence="1">
    <location>
        <begin position="434"/>
        <end position="449"/>
    </location>
</feature>
<dbReference type="EMBL" id="AKCU01000344">
    <property type="protein sequence ID" value="EKV12923.1"/>
    <property type="molecule type" value="Genomic_DNA"/>
</dbReference>
<dbReference type="KEGG" id="pdp:PDIP_51080"/>
<dbReference type="VEuPathDB" id="FungiDB:PDIP_51080"/>
<protein>
    <recommendedName>
        <fullName evidence="2">DUF1996 domain-containing protein</fullName>
    </recommendedName>
</protein>
<feature type="compositionally biased region" description="Basic residues" evidence="1">
    <location>
        <begin position="563"/>
        <end position="577"/>
    </location>
</feature>
<evidence type="ECO:0000313" key="4">
    <source>
        <dbReference type="Proteomes" id="UP000009886"/>
    </source>
</evidence>
<dbReference type="PANTHER" id="PTHR43662">
    <property type="match status" value="1"/>
</dbReference>
<feature type="domain" description="DUF1996" evidence="2">
    <location>
        <begin position="114"/>
        <end position="359"/>
    </location>
</feature>
<dbReference type="Pfam" id="PF09362">
    <property type="entry name" value="DUF1996"/>
    <property type="match status" value="1"/>
</dbReference>
<evidence type="ECO:0000259" key="2">
    <source>
        <dbReference type="Pfam" id="PF09362"/>
    </source>
</evidence>
<organism evidence="3 4">
    <name type="scientific">Penicillium digitatum (strain Pd1 / CECT 20795)</name>
    <name type="common">Green mold</name>
    <dbReference type="NCBI Taxonomy" id="1170230"/>
    <lineage>
        <taxon>Eukaryota</taxon>
        <taxon>Fungi</taxon>
        <taxon>Dikarya</taxon>
        <taxon>Ascomycota</taxon>
        <taxon>Pezizomycotina</taxon>
        <taxon>Eurotiomycetes</taxon>
        <taxon>Eurotiomycetidae</taxon>
        <taxon>Eurotiales</taxon>
        <taxon>Aspergillaceae</taxon>
        <taxon>Penicillium</taxon>
    </lineage>
</organism>
<feature type="region of interest" description="Disordered" evidence="1">
    <location>
        <begin position="420"/>
        <end position="491"/>
    </location>
</feature>
<dbReference type="RefSeq" id="XP_014534102.2">
    <property type="nucleotide sequence ID" value="XM_014678616.2"/>
</dbReference>
<proteinExistence type="predicted"/>
<comment type="caution">
    <text evidence="3">The sequence shown here is derived from an EMBL/GenBank/DDBJ whole genome shotgun (WGS) entry which is preliminary data.</text>
</comment>
<feature type="compositionally biased region" description="Low complexity" evidence="1">
    <location>
        <begin position="467"/>
        <end position="491"/>
    </location>
</feature>
<evidence type="ECO:0000313" key="3">
    <source>
        <dbReference type="EMBL" id="EKV12923.1"/>
    </source>
</evidence>
<dbReference type="GeneID" id="26233425"/>
<dbReference type="Proteomes" id="UP000009886">
    <property type="component" value="Unassembled WGS sequence"/>
</dbReference>
<name>K9GDS4_PEND1</name>